<feature type="region of interest" description="Disordered" evidence="1">
    <location>
        <begin position="374"/>
        <end position="524"/>
    </location>
</feature>
<feature type="region of interest" description="Disordered" evidence="1">
    <location>
        <begin position="259"/>
        <end position="298"/>
    </location>
</feature>
<dbReference type="AlphaFoldDB" id="A0A9K3K725"/>
<feature type="region of interest" description="Disordered" evidence="1">
    <location>
        <begin position="140"/>
        <end position="181"/>
    </location>
</feature>
<reference evidence="2" key="2">
    <citation type="submission" date="2021-04" db="EMBL/GenBank/DDBJ databases">
        <authorList>
            <person name="Podell S."/>
        </authorList>
    </citation>
    <scope>NUCLEOTIDE SEQUENCE</scope>
    <source>
        <strain evidence="2">Hildebrandi</strain>
    </source>
</reference>
<evidence type="ECO:0000313" key="2">
    <source>
        <dbReference type="EMBL" id="KAG7338402.1"/>
    </source>
</evidence>
<evidence type="ECO:0000313" key="4">
    <source>
        <dbReference type="Proteomes" id="UP000693970"/>
    </source>
</evidence>
<organism evidence="2 4">
    <name type="scientific">Nitzschia inconspicua</name>
    <dbReference type="NCBI Taxonomy" id="303405"/>
    <lineage>
        <taxon>Eukaryota</taxon>
        <taxon>Sar</taxon>
        <taxon>Stramenopiles</taxon>
        <taxon>Ochrophyta</taxon>
        <taxon>Bacillariophyta</taxon>
        <taxon>Bacillariophyceae</taxon>
        <taxon>Bacillariophycidae</taxon>
        <taxon>Bacillariales</taxon>
        <taxon>Bacillariaceae</taxon>
        <taxon>Nitzschia</taxon>
    </lineage>
</organism>
<comment type="caution">
    <text evidence="2">The sequence shown here is derived from an EMBL/GenBank/DDBJ whole genome shotgun (WGS) entry which is preliminary data.</text>
</comment>
<name>A0A9K3K725_9STRA</name>
<feature type="compositionally biased region" description="Low complexity" evidence="1">
    <location>
        <begin position="76"/>
        <end position="106"/>
    </location>
</feature>
<proteinExistence type="predicted"/>
<sequence>MRYFKNEPTKLTLGTHHYTPTKDTFFKSSNKEPYDVSHKHNYVPPTPSSTTTSTNSARYLDDAAQRKHNYIPPVGSNNKNKNSNENNSARPFPVNSSVKNSTSSSKFQTSPRQVGGFPAKNKPVKESIIEKEIRLAREKEEAEKAQQEKEREELERAEREKLEKERKEKEQRDLDAKREKEQQVEAARKLQAFARGALCRARVSNMLLNLIEELLASKEDREKQLQEEKERDYEDVVADAPKSQHSVFAALDSGCSIDGVFEENETDDDDEDFMSGQKTKSILKSSPKTSDMGEGTSVKEGRSISFVDSKNQILEIERAMEYARLPEWWMEYAPHGTLPDDEIDDRYAVVPPSQWVNEEEAKDGELLAAVSSAMKTTTEPTDADESFEEEVVEAEGESAGEHDEVEEEIVEEEEEIVEEEIFEEEVVEDEEVEPTQEIFVKETDPEPTPAQESATVSKQSTAAMDHTTNKSSPTTSPIVYEKPQLDETASTPDVSEMSLAERMKHFQKGPQASVKKNFRAATFR</sequence>
<feature type="compositionally biased region" description="Basic and acidic residues" evidence="1">
    <location>
        <begin position="218"/>
        <end position="234"/>
    </location>
</feature>
<feature type="region of interest" description="Disordered" evidence="1">
    <location>
        <begin position="68"/>
        <end position="125"/>
    </location>
</feature>
<accession>A0A9K3K725</accession>
<protein>
    <submittedName>
        <fullName evidence="2">Uncharacterized protein</fullName>
    </submittedName>
</protein>
<evidence type="ECO:0000256" key="1">
    <source>
        <dbReference type="SAM" id="MobiDB-lite"/>
    </source>
</evidence>
<dbReference type="EMBL" id="JAGRRH010000057">
    <property type="protein sequence ID" value="KAG7338402.1"/>
    <property type="molecule type" value="Genomic_DNA"/>
</dbReference>
<keyword evidence="4" id="KW-1185">Reference proteome</keyword>
<reference evidence="2" key="1">
    <citation type="journal article" date="2021" name="Sci. Rep.">
        <title>Diploid genomic architecture of Nitzschia inconspicua, an elite biomass production diatom.</title>
        <authorList>
            <person name="Oliver A."/>
            <person name="Podell S."/>
            <person name="Pinowska A."/>
            <person name="Traller J.C."/>
            <person name="Smith S.R."/>
            <person name="McClure R."/>
            <person name="Beliaev A."/>
            <person name="Bohutskyi P."/>
            <person name="Hill E.A."/>
            <person name="Rabines A."/>
            <person name="Zheng H."/>
            <person name="Allen L.Z."/>
            <person name="Kuo A."/>
            <person name="Grigoriev I.V."/>
            <person name="Allen A.E."/>
            <person name="Hazlebeck D."/>
            <person name="Allen E.E."/>
        </authorList>
    </citation>
    <scope>NUCLEOTIDE SEQUENCE</scope>
    <source>
        <strain evidence="2">Hildebrandi</strain>
    </source>
</reference>
<feature type="region of interest" description="Disordered" evidence="1">
    <location>
        <begin position="1"/>
        <end position="55"/>
    </location>
</feature>
<feature type="region of interest" description="Disordered" evidence="1">
    <location>
        <begin position="218"/>
        <end position="238"/>
    </location>
</feature>
<dbReference type="PROSITE" id="PS50096">
    <property type="entry name" value="IQ"/>
    <property type="match status" value="1"/>
</dbReference>
<feature type="compositionally biased region" description="Polar residues" evidence="1">
    <location>
        <begin position="276"/>
        <end position="289"/>
    </location>
</feature>
<dbReference type="EMBL" id="JAGRRH010000013">
    <property type="protein sequence ID" value="KAG7360003.1"/>
    <property type="molecule type" value="Genomic_DNA"/>
</dbReference>
<feature type="compositionally biased region" description="Basic and acidic residues" evidence="1">
    <location>
        <begin position="29"/>
        <end position="38"/>
    </location>
</feature>
<dbReference type="Proteomes" id="UP000693970">
    <property type="component" value="Unassembled WGS sequence"/>
</dbReference>
<feature type="compositionally biased region" description="Polar residues" evidence="1">
    <location>
        <begin position="450"/>
        <end position="462"/>
    </location>
</feature>
<feature type="compositionally biased region" description="Acidic residues" evidence="1">
    <location>
        <begin position="260"/>
        <end position="273"/>
    </location>
</feature>
<evidence type="ECO:0000313" key="3">
    <source>
        <dbReference type="EMBL" id="KAG7360003.1"/>
    </source>
</evidence>
<feature type="compositionally biased region" description="Acidic residues" evidence="1">
    <location>
        <begin position="381"/>
        <end position="434"/>
    </location>
</feature>
<gene>
    <name evidence="2" type="ORF">IV203_006664</name>
    <name evidence="3" type="ORF">IV203_035101</name>
</gene>